<evidence type="ECO:0000259" key="8">
    <source>
        <dbReference type="Pfam" id="PF04377"/>
    </source>
</evidence>
<evidence type="ECO:0000259" key="7">
    <source>
        <dbReference type="Pfam" id="PF04376"/>
    </source>
</evidence>
<keyword evidence="10" id="KW-1185">Reference proteome</keyword>
<evidence type="ECO:0000256" key="2">
    <source>
        <dbReference type="ARBA" id="ARBA00022679"/>
    </source>
</evidence>
<dbReference type="InterPro" id="IPR017137">
    <property type="entry name" value="Arg-tRNA-P_Trfase_1_euk"/>
</dbReference>
<name>A0A9W8BGN8_9FUNG</name>
<dbReference type="InterPro" id="IPR007471">
    <property type="entry name" value="N-end_Aminoacyl_Trfase_N"/>
</dbReference>
<dbReference type="PANTHER" id="PTHR21367:SF1">
    <property type="entry name" value="ARGINYL-TRNA--PROTEIN TRANSFERASE 1"/>
    <property type="match status" value="1"/>
</dbReference>
<accession>A0A9W8BGN8</accession>
<reference evidence="9" key="1">
    <citation type="submission" date="2022-07" db="EMBL/GenBank/DDBJ databases">
        <title>Phylogenomic reconstructions and comparative analyses of Kickxellomycotina fungi.</title>
        <authorList>
            <person name="Reynolds N.K."/>
            <person name="Stajich J.E."/>
            <person name="Barry K."/>
            <person name="Grigoriev I.V."/>
            <person name="Crous P."/>
            <person name="Smith M.E."/>
        </authorList>
    </citation>
    <scope>NUCLEOTIDE SEQUENCE</scope>
    <source>
        <strain evidence="9">IMI 214461</strain>
    </source>
</reference>
<dbReference type="InterPro" id="IPR007472">
    <property type="entry name" value="N-end_Aminoacyl_Trfase_C"/>
</dbReference>
<evidence type="ECO:0000256" key="4">
    <source>
        <dbReference type="ARBA" id="ARBA00023315"/>
    </source>
</evidence>
<dbReference type="EMBL" id="JANBQF010000415">
    <property type="protein sequence ID" value="KAJ2001369.1"/>
    <property type="molecule type" value="Genomic_DNA"/>
</dbReference>
<dbReference type="GO" id="GO:0005737">
    <property type="term" value="C:cytoplasm"/>
    <property type="evidence" value="ECO:0007669"/>
    <property type="project" value="TreeGrafter"/>
</dbReference>
<dbReference type="InterPro" id="IPR016181">
    <property type="entry name" value="Acyl_CoA_acyltransferase"/>
</dbReference>
<feature type="domain" description="N-end aminoacyl transferase N-terminal" evidence="7">
    <location>
        <begin position="47"/>
        <end position="118"/>
    </location>
</feature>
<dbReference type="PIRSF" id="PIRSF037207">
    <property type="entry name" value="ATE1_euk"/>
    <property type="match status" value="1"/>
</dbReference>
<feature type="compositionally biased region" description="Low complexity" evidence="6">
    <location>
        <begin position="16"/>
        <end position="33"/>
    </location>
</feature>
<evidence type="ECO:0000256" key="1">
    <source>
        <dbReference type="ARBA" id="ARBA00009991"/>
    </source>
</evidence>
<dbReference type="InterPro" id="IPR030700">
    <property type="entry name" value="N-end_Aminoacyl_Trfase"/>
</dbReference>
<dbReference type="EC" id="2.3.2.8" evidence="5"/>
<organism evidence="9 10">
    <name type="scientific">Coemansia thaxteri</name>
    <dbReference type="NCBI Taxonomy" id="2663907"/>
    <lineage>
        <taxon>Eukaryota</taxon>
        <taxon>Fungi</taxon>
        <taxon>Fungi incertae sedis</taxon>
        <taxon>Zoopagomycota</taxon>
        <taxon>Kickxellomycotina</taxon>
        <taxon>Kickxellomycetes</taxon>
        <taxon>Kickxellales</taxon>
        <taxon>Kickxellaceae</taxon>
        <taxon>Coemansia</taxon>
    </lineage>
</organism>
<dbReference type="AlphaFoldDB" id="A0A9W8BGN8"/>
<dbReference type="OrthoDB" id="74183at2759"/>
<keyword evidence="3 5" id="KW-0833">Ubl conjugation pathway</keyword>
<dbReference type="PANTHER" id="PTHR21367">
    <property type="entry name" value="ARGININE-TRNA-PROTEIN TRANSFERASE 1"/>
    <property type="match status" value="1"/>
</dbReference>
<proteinExistence type="inferred from homology"/>
<dbReference type="Pfam" id="PF04376">
    <property type="entry name" value="ATE_N"/>
    <property type="match status" value="1"/>
</dbReference>
<evidence type="ECO:0000256" key="5">
    <source>
        <dbReference type="PIRNR" id="PIRNR037207"/>
    </source>
</evidence>
<keyword evidence="4 5" id="KW-0012">Acyltransferase</keyword>
<comment type="caution">
    <text evidence="9">The sequence shown here is derived from an EMBL/GenBank/DDBJ whole genome shotgun (WGS) entry which is preliminary data.</text>
</comment>
<evidence type="ECO:0000256" key="6">
    <source>
        <dbReference type="SAM" id="MobiDB-lite"/>
    </source>
</evidence>
<dbReference type="Proteomes" id="UP001150907">
    <property type="component" value="Unassembled WGS sequence"/>
</dbReference>
<comment type="function">
    <text evidence="5">Involved in the post-translational conjugation of arginine to the N-terminal aspartate or glutamate of a protein. This arginylation is required for degradation of the protein via the ubiquitin pathway.</text>
</comment>
<evidence type="ECO:0000256" key="3">
    <source>
        <dbReference type="ARBA" id="ARBA00022786"/>
    </source>
</evidence>
<dbReference type="Pfam" id="PF04377">
    <property type="entry name" value="ATE_C"/>
    <property type="match status" value="1"/>
</dbReference>
<feature type="region of interest" description="Disordered" evidence="6">
    <location>
        <begin position="1"/>
        <end position="33"/>
    </location>
</feature>
<dbReference type="SUPFAM" id="SSF55729">
    <property type="entry name" value="Acyl-CoA N-acyltransferases (Nat)"/>
    <property type="match status" value="1"/>
</dbReference>
<protein>
    <recommendedName>
        <fullName evidence="5">Arginyl-tRNA--protein transferase 1</fullName>
        <shortName evidence="5">Arginyltransferase 1</shortName>
        <shortName evidence="5">R-transferase 1</shortName>
        <ecNumber evidence="5">2.3.2.8</ecNumber>
    </recommendedName>
    <alternativeName>
        <fullName evidence="5">Arginine-tRNA--protein transferase 1</fullName>
    </alternativeName>
</protein>
<dbReference type="GO" id="GO:0004057">
    <property type="term" value="F:arginyl-tRNA--protein transferase activity"/>
    <property type="evidence" value="ECO:0007669"/>
    <property type="project" value="UniProtKB-EC"/>
</dbReference>
<gene>
    <name evidence="9" type="primary">ATE1</name>
    <name evidence="9" type="ORF">H4R26_004164</name>
</gene>
<keyword evidence="2 5" id="KW-0808">Transferase</keyword>
<evidence type="ECO:0000313" key="9">
    <source>
        <dbReference type="EMBL" id="KAJ2001369.1"/>
    </source>
</evidence>
<comment type="similarity">
    <text evidence="1 5">Belongs to the R-transferase family.</text>
</comment>
<sequence>MSAVPSESADGDTQVSEGSSPASPAAGAVRDPDSQSQLMLLGMQQRSECGYCGSANGSRFLGMRAPRLTCGDYQELIDRGWRRSGTLLYLTDHSDSCCAYYTIRTHALEYKLEATDKKILRKMRQHAATAEAGPTNEEEEEDELMRRVRGIEVGGLFEVRLERAGFSEEKYRVFEKYQVAVHGDEDATRHGFKRFLCDSPLQYQPVAQSEPSGLPLSVHGLGSYHQCYYLGGRLVAVGVLDILPHCVSSVYLFYDPEYAHLSLGKYSALREIALVRQLHAQQESFPELRYYYMGYYIPTCPKMKYKERWRPADLLDLVTLKWVPIERCVQRIARHPVFCTFDPRVDSLGIVRDRRDRILETAPRIDPALVTPEQRRALGHIAVFVFWTENGMPKYGVAPAAQVAKLEGLEALVLQMMASIGEELARRVILSIQM</sequence>
<evidence type="ECO:0000313" key="10">
    <source>
        <dbReference type="Proteomes" id="UP001150907"/>
    </source>
</evidence>
<feature type="domain" description="N-end rule aminoacyl transferase C-terminal" evidence="8">
    <location>
        <begin position="169"/>
        <end position="316"/>
    </location>
</feature>
<comment type="catalytic activity">
    <reaction evidence="5">
        <text>an N-terminal L-alpha-aminoacyl-[protein] + L-arginyl-tRNA(Arg) = an N-terminal L-arginyl-L-aminoacyl-[protein] + tRNA(Arg) + H(+)</text>
        <dbReference type="Rhea" id="RHEA:10208"/>
        <dbReference type="Rhea" id="RHEA-COMP:9658"/>
        <dbReference type="Rhea" id="RHEA-COMP:9673"/>
        <dbReference type="Rhea" id="RHEA-COMP:10636"/>
        <dbReference type="Rhea" id="RHEA-COMP:10638"/>
        <dbReference type="ChEBI" id="CHEBI:15378"/>
        <dbReference type="ChEBI" id="CHEBI:78442"/>
        <dbReference type="ChEBI" id="CHEBI:78513"/>
        <dbReference type="ChEBI" id="CHEBI:78597"/>
        <dbReference type="ChEBI" id="CHEBI:83562"/>
        <dbReference type="EC" id="2.3.2.8"/>
    </reaction>
</comment>